<dbReference type="Proteomes" id="UP001500359">
    <property type="component" value="Unassembled WGS sequence"/>
</dbReference>
<accession>A0ABN1LLB6</accession>
<sequence>MALIDCPSCNKKISDKAKTCNHCDFAIGQASNEDLQRKKNLKRFQQQQSIQNQSMLAMLLFIGGFALMYWGTASTDSLQYTLSIGCSVVGFVWYIINRIRLIFVKRAD</sequence>
<feature type="transmembrane region" description="Helical" evidence="1">
    <location>
        <begin position="55"/>
        <end position="72"/>
    </location>
</feature>
<feature type="transmembrane region" description="Helical" evidence="1">
    <location>
        <begin position="78"/>
        <end position="96"/>
    </location>
</feature>
<proteinExistence type="predicted"/>
<organism evidence="2 3">
    <name type="scientific">Aliiglaciecola litoralis</name>
    <dbReference type="NCBI Taxonomy" id="582857"/>
    <lineage>
        <taxon>Bacteria</taxon>
        <taxon>Pseudomonadati</taxon>
        <taxon>Pseudomonadota</taxon>
        <taxon>Gammaproteobacteria</taxon>
        <taxon>Alteromonadales</taxon>
        <taxon>Alteromonadaceae</taxon>
        <taxon>Aliiglaciecola</taxon>
    </lineage>
</organism>
<keyword evidence="3" id="KW-1185">Reference proteome</keyword>
<evidence type="ECO:0000313" key="3">
    <source>
        <dbReference type="Proteomes" id="UP001500359"/>
    </source>
</evidence>
<name>A0ABN1LLB6_9ALTE</name>
<keyword evidence="1" id="KW-0472">Membrane</keyword>
<gene>
    <name evidence="2" type="ORF">GCM10009114_23690</name>
</gene>
<keyword evidence="1" id="KW-0812">Transmembrane</keyword>
<keyword evidence="1" id="KW-1133">Transmembrane helix</keyword>
<protein>
    <submittedName>
        <fullName evidence="2">Zinc ribbon domain-containing protein</fullName>
    </submittedName>
</protein>
<dbReference type="EMBL" id="BAAAFD010000006">
    <property type="protein sequence ID" value="GAA0857531.1"/>
    <property type="molecule type" value="Genomic_DNA"/>
</dbReference>
<dbReference type="RefSeq" id="WP_343860217.1">
    <property type="nucleotide sequence ID" value="NZ_BAAAFD010000006.1"/>
</dbReference>
<evidence type="ECO:0000313" key="2">
    <source>
        <dbReference type="EMBL" id="GAA0857531.1"/>
    </source>
</evidence>
<evidence type="ECO:0000256" key="1">
    <source>
        <dbReference type="SAM" id="Phobius"/>
    </source>
</evidence>
<comment type="caution">
    <text evidence="2">The sequence shown here is derived from an EMBL/GenBank/DDBJ whole genome shotgun (WGS) entry which is preliminary data.</text>
</comment>
<reference evidence="2 3" key="1">
    <citation type="journal article" date="2019" name="Int. J. Syst. Evol. Microbiol.">
        <title>The Global Catalogue of Microorganisms (GCM) 10K type strain sequencing project: providing services to taxonomists for standard genome sequencing and annotation.</title>
        <authorList>
            <consortium name="The Broad Institute Genomics Platform"/>
            <consortium name="The Broad Institute Genome Sequencing Center for Infectious Disease"/>
            <person name="Wu L."/>
            <person name="Ma J."/>
        </authorList>
    </citation>
    <scope>NUCLEOTIDE SEQUENCE [LARGE SCALE GENOMIC DNA]</scope>
    <source>
        <strain evidence="2 3">JCM 15896</strain>
    </source>
</reference>